<dbReference type="Proteomes" id="UP001595528">
    <property type="component" value="Unassembled WGS sequence"/>
</dbReference>
<dbReference type="Pfam" id="PF01983">
    <property type="entry name" value="CofC"/>
    <property type="match status" value="1"/>
</dbReference>
<sequence length="226" mass="22212">MHVLVPAKSFAAAKSRLAAVMDAAARAGLARAMLRDVLAAVAAARGVGRILLVSAEPEAGRLAAAAGADWLPECTSLGMNAAVRAGAAHLSTAGQAPLLVLPSDIPMLQAAEVEALAAILAAPPRRAGLVRCADGGTGALGLPPGAGPLFRFGPDSHARHRQALLAAGLGPVSLDLPGAARDIDLPADLAALETGPAGPATRAFLDGGGLRPAAAAAVPQLAAGTR</sequence>
<dbReference type="PANTHER" id="PTHR40392">
    <property type="entry name" value="2-PHOSPHO-L-LACTATE GUANYLYLTRANSFERASE"/>
    <property type="match status" value="1"/>
</dbReference>
<protein>
    <recommendedName>
        <fullName evidence="5">3-phospho-D-glycerate guanylyltransferase</fullName>
        <shortName evidence="5">3PG guanylyltransferase</shortName>
        <ecNumber evidence="5">2.7.7.106</ecNumber>
    </recommendedName>
</protein>
<dbReference type="HAMAP" id="MF_02114">
    <property type="entry name" value="CofC"/>
    <property type="match status" value="1"/>
</dbReference>
<name>A0ABV7KTL2_9PROT</name>
<dbReference type="PANTHER" id="PTHR40392:SF1">
    <property type="entry name" value="2-PHOSPHO-L-LACTATE GUANYLYLTRANSFERASE"/>
    <property type="match status" value="1"/>
</dbReference>
<evidence type="ECO:0000256" key="2">
    <source>
        <dbReference type="ARBA" id="ARBA00022695"/>
    </source>
</evidence>
<evidence type="ECO:0000256" key="5">
    <source>
        <dbReference type="HAMAP-Rule" id="MF_02114"/>
    </source>
</evidence>
<evidence type="ECO:0000256" key="4">
    <source>
        <dbReference type="ARBA" id="ARBA00023134"/>
    </source>
</evidence>
<gene>
    <name evidence="6" type="primary">cofC</name>
    <name evidence="5" type="synonym">fbiD</name>
    <name evidence="6" type="ORF">ACFOGJ_00675</name>
</gene>
<comment type="function">
    <text evidence="5">Guanylyltransferase that catalyzes the activation of (2R)-3-phosphoglycerate (3PG) as 3-[(R)-glyceryl]-diphospho-5'-guanosine, via the condensation of 3PG with GTP. It is involved in the biosynthesis of a derivative of the hydride carrier cofactor coenzyme F420, 3PG-F420.</text>
</comment>
<dbReference type="GO" id="GO:0043814">
    <property type="term" value="F:phospholactate guanylyltransferase activity"/>
    <property type="evidence" value="ECO:0007669"/>
    <property type="project" value="UniProtKB-EC"/>
</dbReference>
<comment type="catalytic activity">
    <reaction evidence="5">
        <text>(2R)-3-phosphoglycerate + GTP + H(+) = 3-[(R)-glyceryl]-diphospho-5'-guanosine + diphosphate</text>
        <dbReference type="Rhea" id="RHEA:63440"/>
        <dbReference type="ChEBI" id="CHEBI:15378"/>
        <dbReference type="ChEBI" id="CHEBI:33019"/>
        <dbReference type="ChEBI" id="CHEBI:37565"/>
        <dbReference type="ChEBI" id="CHEBI:58272"/>
        <dbReference type="ChEBI" id="CHEBI:147306"/>
        <dbReference type="EC" id="2.7.7.106"/>
    </reaction>
</comment>
<comment type="pathway">
    <text evidence="5">Cofactor biosynthesis; coenzyme F420 biosynthesis.</text>
</comment>
<dbReference type="Gene3D" id="3.90.550.10">
    <property type="entry name" value="Spore Coat Polysaccharide Biosynthesis Protein SpsA, Chain A"/>
    <property type="match status" value="1"/>
</dbReference>
<keyword evidence="3 5" id="KW-0547">Nucleotide-binding</keyword>
<comment type="caution">
    <text evidence="6">The sequence shown here is derived from an EMBL/GenBank/DDBJ whole genome shotgun (WGS) entry which is preliminary data.</text>
</comment>
<dbReference type="InterPro" id="IPR002835">
    <property type="entry name" value="CofC"/>
</dbReference>
<evidence type="ECO:0000256" key="1">
    <source>
        <dbReference type="ARBA" id="ARBA00022679"/>
    </source>
</evidence>
<evidence type="ECO:0000313" key="6">
    <source>
        <dbReference type="EMBL" id="MFC3225723.1"/>
    </source>
</evidence>
<organism evidence="6 7">
    <name type="scientific">Marinibaculum pumilum</name>
    <dbReference type="NCBI Taxonomy" id="1766165"/>
    <lineage>
        <taxon>Bacteria</taxon>
        <taxon>Pseudomonadati</taxon>
        <taxon>Pseudomonadota</taxon>
        <taxon>Alphaproteobacteria</taxon>
        <taxon>Rhodospirillales</taxon>
        <taxon>Rhodospirillaceae</taxon>
        <taxon>Marinibaculum</taxon>
    </lineage>
</organism>
<comment type="similarity">
    <text evidence="5">Belongs to the CofC family.</text>
</comment>
<keyword evidence="1 5" id="KW-0808">Transferase</keyword>
<keyword evidence="4 5" id="KW-0342">GTP-binding</keyword>
<dbReference type="EMBL" id="JBHRTR010000004">
    <property type="protein sequence ID" value="MFC3225723.1"/>
    <property type="molecule type" value="Genomic_DNA"/>
</dbReference>
<dbReference type="SUPFAM" id="SSF53448">
    <property type="entry name" value="Nucleotide-diphospho-sugar transferases"/>
    <property type="match status" value="1"/>
</dbReference>
<keyword evidence="2 5" id="KW-0548">Nucleotidyltransferase</keyword>
<keyword evidence="7" id="KW-1185">Reference proteome</keyword>
<reference evidence="7" key="1">
    <citation type="journal article" date="2019" name="Int. J. Syst. Evol. Microbiol.">
        <title>The Global Catalogue of Microorganisms (GCM) 10K type strain sequencing project: providing services to taxonomists for standard genome sequencing and annotation.</title>
        <authorList>
            <consortium name="The Broad Institute Genomics Platform"/>
            <consortium name="The Broad Institute Genome Sequencing Center for Infectious Disease"/>
            <person name="Wu L."/>
            <person name="Ma J."/>
        </authorList>
    </citation>
    <scope>NUCLEOTIDE SEQUENCE [LARGE SCALE GENOMIC DNA]</scope>
    <source>
        <strain evidence="7">KCTC 42964</strain>
    </source>
</reference>
<dbReference type="RefSeq" id="WP_379897456.1">
    <property type="nucleotide sequence ID" value="NZ_JBHRTR010000004.1"/>
</dbReference>
<dbReference type="InterPro" id="IPR029044">
    <property type="entry name" value="Nucleotide-diphossugar_trans"/>
</dbReference>
<evidence type="ECO:0000313" key="7">
    <source>
        <dbReference type="Proteomes" id="UP001595528"/>
    </source>
</evidence>
<proteinExistence type="inferred from homology"/>
<dbReference type="EC" id="2.7.7.106" evidence="5"/>
<dbReference type="NCBIfam" id="TIGR03552">
    <property type="entry name" value="F420_cofC"/>
    <property type="match status" value="1"/>
</dbReference>
<evidence type="ECO:0000256" key="3">
    <source>
        <dbReference type="ARBA" id="ARBA00022741"/>
    </source>
</evidence>
<accession>A0ABV7KTL2</accession>